<name>A0A151MSS4_ALLMI</name>
<keyword evidence="3" id="KW-1185">Reference proteome</keyword>
<comment type="caution">
    <text evidence="2">The sequence shown here is derived from an EMBL/GenBank/DDBJ whole genome shotgun (WGS) entry which is preliminary data.</text>
</comment>
<evidence type="ECO:0000256" key="1">
    <source>
        <dbReference type="SAM" id="MobiDB-lite"/>
    </source>
</evidence>
<dbReference type="AlphaFoldDB" id="A0A151MSS4"/>
<feature type="region of interest" description="Disordered" evidence="1">
    <location>
        <begin position="66"/>
        <end position="94"/>
    </location>
</feature>
<dbReference type="EMBL" id="AKHW03005127">
    <property type="protein sequence ID" value="KYO27558.1"/>
    <property type="molecule type" value="Genomic_DNA"/>
</dbReference>
<dbReference type="Proteomes" id="UP000050525">
    <property type="component" value="Unassembled WGS sequence"/>
</dbReference>
<protein>
    <submittedName>
        <fullName evidence="2">Uncharacterized protein</fullName>
    </submittedName>
</protein>
<accession>A0A151MSS4</accession>
<proteinExistence type="predicted"/>
<feature type="compositionally biased region" description="Polar residues" evidence="1">
    <location>
        <begin position="83"/>
        <end position="94"/>
    </location>
</feature>
<evidence type="ECO:0000313" key="3">
    <source>
        <dbReference type="Proteomes" id="UP000050525"/>
    </source>
</evidence>
<reference evidence="2 3" key="1">
    <citation type="journal article" date="2012" name="Genome Biol.">
        <title>Sequencing three crocodilian genomes to illuminate the evolution of archosaurs and amniotes.</title>
        <authorList>
            <person name="St John J.A."/>
            <person name="Braun E.L."/>
            <person name="Isberg S.R."/>
            <person name="Miles L.G."/>
            <person name="Chong A.Y."/>
            <person name="Gongora J."/>
            <person name="Dalzell P."/>
            <person name="Moran C."/>
            <person name="Bed'hom B."/>
            <person name="Abzhanov A."/>
            <person name="Burgess S.C."/>
            <person name="Cooksey A.M."/>
            <person name="Castoe T.A."/>
            <person name="Crawford N.G."/>
            <person name="Densmore L.D."/>
            <person name="Drew J.C."/>
            <person name="Edwards S.V."/>
            <person name="Faircloth B.C."/>
            <person name="Fujita M.K."/>
            <person name="Greenwold M.J."/>
            <person name="Hoffmann F.G."/>
            <person name="Howard J.M."/>
            <person name="Iguchi T."/>
            <person name="Janes D.E."/>
            <person name="Khan S.Y."/>
            <person name="Kohno S."/>
            <person name="de Koning A.J."/>
            <person name="Lance S.L."/>
            <person name="McCarthy F.M."/>
            <person name="McCormack J.E."/>
            <person name="Merchant M.E."/>
            <person name="Peterson D.G."/>
            <person name="Pollock D.D."/>
            <person name="Pourmand N."/>
            <person name="Raney B.J."/>
            <person name="Roessler K.A."/>
            <person name="Sanford J.R."/>
            <person name="Sawyer R.H."/>
            <person name="Schmidt C.J."/>
            <person name="Triplett E.W."/>
            <person name="Tuberville T.D."/>
            <person name="Venegas-Anaya M."/>
            <person name="Howard J.T."/>
            <person name="Jarvis E.D."/>
            <person name="Guillette L.J.Jr."/>
            <person name="Glenn T.C."/>
            <person name="Green R.E."/>
            <person name="Ray D.A."/>
        </authorList>
    </citation>
    <scope>NUCLEOTIDE SEQUENCE [LARGE SCALE GENOMIC DNA]</scope>
    <source>
        <strain evidence="2">KSC_2009_1</strain>
    </source>
</reference>
<organism evidence="2 3">
    <name type="scientific">Alligator mississippiensis</name>
    <name type="common">American alligator</name>
    <dbReference type="NCBI Taxonomy" id="8496"/>
    <lineage>
        <taxon>Eukaryota</taxon>
        <taxon>Metazoa</taxon>
        <taxon>Chordata</taxon>
        <taxon>Craniata</taxon>
        <taxon>Vertebrata</taxon>
        <taxon>Euteleostomi</taxon>
        <taxon>Archelosauria</taxon>
        <taxon>Archosauria</taxon>
        <taxon>Crocodylia</taxon>
        <taxon>Alligatoridae</taxon>
        <taxon>Alligatorinae</taxon>
        <taxon>Alligator</taxon>
    </lineage>
</organism>
<gene>
    <name evidence="2" type="ORF">Y1Q_0005151</name>
</gene>
<sequence>MSEQWGGCSMVLDERDVQEELPWTMPAGDMSPNQGLIQCSQLSHLTSCTCYCQQVKFEAQQSMHMSGVGLEQPEEKEERPGAFTSTQLLLATPQ</sequence>
<evidence type="ECO:0000313" key="2">
    <source>
        <dbReference type="EMBL" id="KYO27558.1"/>
    </source>
</evidence>